<dbReference type="AlphaFoldDB" id="A0A6F9XV54"/>
<dbReference type="InterPro" id="IPR001296">
    <property type="entry name" value="Glyco_trans_1"/>
</dbReference>
<sequence length="362" mass="41032">MIKVLLISTVGLKYDGITNVMLSNLEAMDKSNLEFFVAETLVSENNIREKFKALGCKLVKFPNRKKNPLKYFWSVFSFIRKNKIDVVHANGNSATLAIEMLAAKLGNCPIRIAHSHNTKADFAKLDKILRPVFDISYNKAVACSNEAGKWLFKDKSFLVVNNGRDIDKYSFNPIKRQQMRDKLNGSDKLFIGHVGGFVTQKNHDFLLHVYKEISLLRNDAIFFVIGDGDLKKQIHDLTDELGIKDKVVFTGNIDNVQDYLQAMDVMIMPSLFEGLPLAVIEWQLSGLPVVMSDVITKDCIISDKVERLSLKESYKSWAIKAIEASNCDGREARVLQTRRNAKEMGFDIKDSAKKLRNLYIGK</sequence>
<proteinExistence type="predicted"/>
<evidence type="ECO:0000259" key="1">
    <source>
        <dbReference type="Pfam" id="PF00534"/>
    </source>
</evidence>
<comment type="caution">
    <text evidence="2">The sequence shown here is derived from an EMBL/GenBank/DDBJ whole genome shotgun (WGS) entry which is preliminary data.</text>
</comment>
<dbReference type="EMBL" id="BLAN01000120">
    <property type="protein sequence ID" value="GET09181.1"/>
    <property type="molecule type" value="Genomic_DNA"/>
</dbReference>
<reference evidence="2" key="1">
    <citation type="submission" date="2019-10" db="EMBL/GenBank/DDBJ databases">
        <title>Lactobacillus agilis SY111 Whole Genome Sequencing Project.</title>
        <authorList>
            <person name="Suzuki S."/>
            <person name="Endo A."/>
            <person name="Maeno S."/>
            <person name="Shiwa Y."/>
            <person name="Matsutani M."/>
            <person name="Kajikawa A."/>
        </authorList>
    </citation>
    <scope>NUCLEOTIDE SEQUENCE</scope>
    <source>
        <strain evidence="2">SY111</strain>
    </source>
</reference>
<dbReference type="InterPro" id="IPR050194">
    <property type="entry name" value="Glycosyltransferase_grp1"/>
</dbReference>
<feature type="domain" description="Glycosyl transferase family 1" evidence="1">
    <location>
        <begin position="178"/>
        <end position="327"/>
    </location>
</feature>
<dbReference type="RefSeq" id="WP_172586420.1">
    <property type="nucleotide sequence ID" value="NZ_BLAN01000120.1"/>
</dbReference>
<dbReference type="SUPFAM" id="SSF53756">
    <property type="entry name" value="UDP-Glycosyltransferase/glycogen phosphorylase"/>
    <property type="match status" value="1"/>
</dbReference>
<accession>A0A6F9XV54</accession>
<organism evidence="2">
    <name type="scientific">Ligilactobacillus agilis</name>
    <dbReference type="NCBI Taxonomy" id="1601"/>
    <lineage>
        <taxon>Bacteria</taxon>
        <taxon>Bacillati</taxon>
        <taxon>Bacillota</taxon>
        <taxon>Bacilli</taxon>
        <taxon>Lactobacillales</taxon>
        <taxon>Lactobacillaceae</taxon>
        <taxon>Ligilactobacillus</taxon>
    </lineage>
</organism>
<evidence type="ECO:0000313" key="2">
    <source>
        <dbReference type="EMBL" id="GET09181.1"/>
    </source>
</evidence>
<dbReference type="PANTHER" id="PTHR45947:SF15">
    <property type="entry name" value="TEICHURONIC ACID BIOSYNTHESIS GLYCOSYLTRANSFERASE TUAC-RELATED"/>
    <property type="match status" value="1"/>
</dbReference>
<dbReference type="GO" id="GO:0016757">
    <property type="term" value="F:glycosyltransferase activity"/>
    <property type="evidence" value="ECO:0007669"/>
    <property type="project" value="InterPro"/>
</dbReference>
<dbReference type="PANTHER" id="PTHR45947">
    <property type="entry name" value="SULFOQUINOVOSYL TRANSFERASE SQD2"/>
    <property type="match status" value="1"/>
</dbReference>
<protein>
    <submittedName>
        <fullName evidence="2">Glycosyl transferase</fullName>
    </submittedName>
</protein>
<dbReference type="Proteomes" id="UP000494178">
    <property type="component" value="Unassembled WGS sequence"/>
</dbReference>
<gene>
    <name evidence="2" type="ORF">SY111_18050</name>
</gene>
<dbReference type="CDD" id="cd03812">
    <property type="entry name" value="GT4_CapH-like"/>
    <property type="match status" value="1"/>
</dbReference>
<dbReference type="Pfam" id="PF00534">
    <property type="entry name" value="Glycos_transf_1"/>
    <property type="match status" value="1"/>
</dbReference>
<keyword evidence="2" id="KW-0808">Transferase</keyword>
<name>A0A6F9XV54_9LACO</name>
<dbReference type="Gene3D" id="3.40.50.2000">
    <property type="entry name" value="Glycogen Phosphorylase B"/>
    <property type="match status" value="2"/>
</dbReference>